<dbReference type="Pfam" id="PF21073">
    <property type="entry name" value="GDH_HM1"/>
    <property type="match status" value="1"/>
</dbReference>
<evidence type="ECO:0000259" key="3">
    <source>
        <dbReference type="Pfam" id="PF21075"/>
    </source>
</evidence>
<dbReference type="InterPro" id="IPR028971">
    <property type="entry name" value="NAD-GDH_cat"/>
</dbReference>
<dbReference type="RefSeq" id="WP_084180849.1">
    <property type="nucleotide sequence ID" value="NZ_FQVU01000002.1"/>
</dbReference>
<dbReference type="OrthoDB" id="9758052at2"/>
<dbReference type="GO" id="GO:0004069">
    <property type="term" value="F:L-aspartate:2-oxoglutarate aminotransferase activity"/>
    <property type="evidence" value="ECO:0007669"/>
    <property type="project" value="InterPro"/>
</dbReference>
<reference evidence="6 7" key="1">
    <citation type="submission" date="2016-11" db="EMBL/GenBank/DDBJ databases">
        <authorList>
            <person name="Jaros S."/>
            <person name="Januszkiewicz K."/>
            <person name="Wedrychowicz H."/>
        </authorList>
    </citation>
    <scope>NUCLEOTIDE SEQUENCE [LARGE SCALE GENOMIC DNA]</scope>
    <source>
        <strain evidence="6 7">DSM 45627</strain>
    </source>
</reference>
<dbReference type="InterPro" id="IPR049056">
    <property type="entry name" value="NAD_Glu_DH_HM3"/>
</dbReference>
<dbReference type="InterPro" id="IPR007780">
    <property type="entry name" value="NAD_Glu_DH_bac"/>
</dbReference>
<dbReference type="PANTHER" id="PTHR43403">
    <property type="entry name" value="NAD-SPECIFIC GLUTAMATE DEHYDROGENASE"/>
    <property type="match status" value="1"/>
</dbReference>
<evidence type="ECO:0000259" key="4">
    <source>
        <dbReference type="Pfam" id="PF21076"/>
    </source>
</evidence>
<evidence type="ECO:0000259" key="5">
    <source>
        <dbReference type="Pfam" id="PF21077"/>
    </source>
</evidence>
<dbReference type="PIRSF" id="PIRSF036761">
    <property type="entry name" value="GDH_Mll4104"/>
    <property type="match status" value="1"/>
</dbReference>
<dbReference type="InterPro" id="IPR049064">
    <property type="entry name" value="NAD_Glu_DH_ACT3"/>
</dbReference>
<dbReference type="InterPro" id="IPR049059">
    <property type="entry name" value="NAD_Glu_DH_HM1"/>
</dbReference>
<dbReference type="STRING" id="1206085.SAMN05443575_1714"/>
<gene>
    <name evidence="6" type="ORF">SAMN05443575_1714</name>
</gene>
<dbReference type="InterPro" id="IPR049062">
    <property type="entry name" value="NAD_Glu_DH_ACT2"/>
</dbReference>
<dbReference type="Gene3D" id="3.40.50.720">
    <property type="entry name" value="NAD(P)-binding Rossmann-like Domain"/>
    <property type="match status" value="1"/>
</dbReference>
<sequence length="1594" mass="175420">MTDTHIDDATSGAAGAVDPDVFARRYLAHAGRQLAGRDPGALAALAGQALEFGAVRPWGKTLLRVGDVQDADVTAVDIVSEDAPYIVESLMAELDRAGYGAERVLHPQIVVTRDPEGRLTRVFDVDDNADVPDNAIVESWVHVELDRVDAAEHGSLAEGLDRVLDDVLHAVADAPHMYRLVRKLGDRLVEDPGEFDRETSEEAGELLRWLAEGNFMVLGHAEFSANELANPRARRDEKRVDGVLRGAARVSPLELLPAFRSGAPLVIFKSPLVSTVRRAVHYDCVTVVTPADGGEAQTIHVFLGLITSAEDGVVGRVPVVRRRIAEILLRAGVRPDSHSGRQLLAALRTLPRDELLEAPTSDLLRLSQLVVDRAENGTVGVFARVHLNRDFVGVLVYFPADRFGPETRRRVTAVVNRHWPGEIIGRDDRIVELNLARMQLLIAVRPGSQPPSPERSVVEAEVASVTRGWGDDLQDLLQVAVGAEQAERLYRRYRDTIPEAYKEDFDAATAVRDITRLEGLPTDDGLAFDLYRPHADDAADRRLKVFRTGSAVSLARALPIFTQMGIEVLDERPYEFQLGSDRCAWIYDFGLRLPANTPFDDDRARYVIEAIRLLWREEIEQDGFNGLVVRAGMTWWQANILRMYAKYLRQAGTTFSQGYIEQALLENTAIADAIVHLFESRFDPDRDGEAPLADTDDGPVGRTDVVESLLADVASLDQDRILRSLLGLVNATLRTNAYRTDDDGVRRTAIAVKLDPRLVPELPQPRPRYEIWVHSPRVEGVHLRFGPVARGGLRWSDRREDFRTEVLGLVKAQTVKNAVIVPTGAKGGFVAKRLPDPTVDRDAWLAEGIACYRAFISSLLDVTDNYVTDADGVQQVVPPPRVRRYDADDPYLVVAADKGTATFSDIANGIAVDYGFWLGDAFASGGSVGYDHKAMGITARGAWESVKYHFRELGVDTQREDFTVVGIGDMSGDVFGNGMLLSEHIRLVAAFDHRHVFLDPDPDAASSYAERRRLFDLPRSSWADYDTSLLSAGGGVFPRTAKSIPVTPQVAAALGLPDGVTKLAPSELVHAILLAPVDLLWNGGIGTYVKASTETHADAGDKSNDAVRVDGDELRCKVVGEGGNLGLTQRGRIEFARAGGRLNTDAIDNSAGVDTSDHEVNLKILLDRAVVAGSITEDERNELLAAATDDVAAHVLRDNYEQNVLLGMARKLSPALVSVHQRFMQQLQAAGELDRDLEFLPDDAELARRESEGYGLVSPENSVLVAYSKLTLTEHIEDSTLPDEPWFQTTLAGYFPPAIAERFADLLSSHPLKREIITTVVVNDMINRCGTTFVHRAIEETGVDTAQITRAYAVVRRVFDLPRLWADVEALDNVVPTSAQHAAYKEIRRLIDRATRWLVDVRFPISDVAAEIERYESVVRSLGAHCPDLMRGAERQTLYEDAQSLSELGLPEELALRVSELLSAFLLLDVVEIAQATGSPARQVAELHFALSERLSVDEVLTKVTRLPRDDRWSTLARAAARHDVYAALSALTTAVLRSTDDDASAEERIDEWADRNTERVERARETVTAALSRDVVDLATLSVALRVLRGLAG</sequence>
<dbReference type="PANTHER" id="PTHR43403:SF1">
    <property type="entry name" value="NAD-SPECIFIC GLUTAMATE DEHYDROGENASE"/>
    <property type="match status" value="1"/>
</dbReference>
<evidence type="ECO:0000259" key="2">
    <source>
        <dbReference type="Pfam" id="PF21074"/>
    </source>
</evidence>
<dbReference type="Pfam" id="PF21079">
    <property type="entry name" value="GDH_HM2"/>
    <property type="match status" value="1"/>
</dbReference>
<dbReference type="SUPFAM" id="SSF53223">
    <property type="entry name" value="Aminoacid dehydrogenase-like, N-terminal domain"/>
    <property type="match status" value="1"/>
</dbReference>
<feature type="domain" description="NAD-specific glutamate dehydrogenase C-terminal" evidence="2">
    <location>
        <begin position="1254"/>
        <end position="1590"/>
    </location>
</feature>
<evidence type="ECO:0000259" key="1">
    <source>
        <dbReference type="Pfam" id="PF05088"/>
    </source>
</evidence>
<name>A0A1M5I0T2_9ACTN</name>
<dbReference type="InterPro" id="IPR046346">
    <property type="entry name" value="Aminoacid_DH-like_N_sf"/>
</dbReference>
<accession>A0A1M5I0T2</accession>
<dbReference type="InterPro" id="IPR024727">
    <property type="entry name" value="NAD_Glu_DH_N_ACT1"/>
</dbReference>
<dbReference type="EMBL" id="FQVU01000002">
    <property type="protein sequence ID" value="SHG21924.1"/>
    <property type="molecule type" value="Genomic_DNA"/>
</dbReference>
<dbReference type="InterPro" id="IPR036291">
    <property type="entry name" value="NAD(P)-bd_dom_sf"/>
</dbReference>
<dbReference type="InterPro" id="IPR049058">
    <property type="entry name" value="NAD_Glu_DH_HM2"/>
</dbReference>
<organism evidence="6 7">
    <name type="scientific">Jatrophihabitans endophyticus</name>
    <dbReference type="NCBI Taxonomy" id="1206085"/>
    <lineage>
        <taxon>Bacteria</taxon>
        <taxon>Bacillati</taxon>
        <taxon>Actinomycetota</taxon>
        <taxon>Actinomycetes</taxon>
        <taxon>Jatrophihabitantales</taxon>
        <taxon>Jatrophihabitantaceae</taxon>
        <taxon>Jatrophihabitans</taxon>
    </lineage>
</organism>
<dbReference type="Pfam" id="PF21077">
    <property type="entry name" value="GDH_ACT3"/>
    <property type="match status" value="1"/>
</dbReference>
<dbReference type="SUPFAM" id="SSF51735">
    <property type="entry name" value="NAD(P)-binding Rossmann-fold domains"/>
    <property type="match status" value="1"/>
</dbReference>
<dbReference type="Pfam" id="PF21074">
    <property type="entry name" value="GDH_C"/>
    <property type="match status" value="1"/>
</dbReference>
<dbReference type="InterPro" id="IPR048381">
    <property type="entry name" value="GDH_C"/>
</dbReference>
<dbReference type="Proteomes" id="UP000186132">
    <property type="component" value="Unassembled WGS sequence"/>
</dbReference>
<proteinExistence type="predicted"/>
<feature type="domain" description="NAD-glutamate dehydrogenase ACT2" evidence="4">
    <location>
        <begin position="381"/>
        <end position="469"/>
    </location>
</feature>
<dbReference type="Pfam" id="PF21076">
    <property type="entry name" value="GDH_ACT2"/>
    <property type="match status" value="1"/>
</dbReference>
<evidence type="ECO:0000313" key="6">
    <source>
        <dbReference type="EMBL" id="SHG21924.1"/>
    </source>
</evidence>
<evidence type="ECO:0000313" key="7">
    <source>
        <dbReference type="Proteomes" id="UP000186132"/>
    </source>
</evidence>
<dbReference type="GO" id="GO:0004352">
    <property type="term" value="F:glutamate dehydrogenase (NAD+) activity"/>
    <property type="evidence" value="ECO:0007669"/>
    <property type="project" value="InterPro"/>
</dbReference>
<dbReference type="Pfam" id="PF21078">
    <property type="entry name" value="GDH_HM3"/>
    <property type="match status" value="1"/>
</dbReference>
<dbReference type="Pfam" id="PF21075">
    <property type="entry name" value="GDH_ACT1"/>
    <property type="match status" value="1"/>
</dbReference>
<dbReference type="Pfam" id="PF05088">
    <property type="entry name" value="Bac_GDH_CD"/>
    <property type="match status" value="1"/>
</dbReference>
<dbReference type="GO" id="GO:0006538">
    <property type="term" value="P:L-glutamate catabolic process"/>
    <property type="evidence" value="ECO:0007669"/>
    <property type="project" value="InterPro"/>
</dbReference>
<feature type="domain" description="NAD-glutamate dehydrogenase catalytic" evidence="1">
    <location>
        <begin position="707"/>
        <end position="1207"/>
    </location>
</feature>
<protein>
    <submittedName>
        <fullName evidence="6">Glutamate dehydrogenase</fullName>
    </submittedName>
</protein>
<keyword evidence="7" id="KW-1185">Reference proteome</keyword>
<feature type="domain" description="NAD-glutamate dehydrogenase ACT3" evidence="5">
    <location>
        <begin position="526"/>
        <end position="603"/>
    </location>
</feature>
<feature type="domain" description="NAD-glutamate dehydrogenase N-terminal ACT1" evidence="3">
    <location>
        <begin position="22"/>
        <end position="159"/>
    </location>
</feature>